<dbReference type="HOGENOM" id="CLU_2091378_0_0_2"/>
<dbReference type="AlphaFoldDB" id="K0B7I1"/>
<dbReference type="EMBL" id="CP003842">
    <property type="protein sequence ID" value="AFS81127.1"/>
    <property type="molecule type" value="Genomic_DNA"/>
</dbReference>
<protein>
    <recommendedName>
        <fullName evidence="3">Fibronectin type III domain-containing protein</fullName>
    </recommendedName>
</protein>
<proteinExistence type="predicted"/>
<dbReference type="Proteomes" id="UP000006101">
    <property type="component" value="Chromosome"/>
</dbReference>
<evidence type="ECO:0008006" key="3">
    <source>
        <dbReference type="Google" id="ProtNLM"/>
    </source>
</evidence>
<evidence type="ECO:0000313" key="2">
    <source>
        <dbReference type="Proteomes" id="UP000006101"/>
    </source>
</evidence>
<dbReference type="KEGG" id="nkr:NKOR_06230"/>
<dbReference type="RefSeq" id="WP_014963511.1">
    <property type="nucleotide sequence ID" value="NC_018655.1"/>
</dbReference>
<keyword evidence="2" id="KW-1185">Reference proteome</keyword>
<gene>
    <name evidence="1" type="ORF">NKOR_06230</name>
</gene>
<accession>K0B7I1</accession>
<organism evidence="1 2">
    <name type="scientific">Candidatus Nitrosopumilus koreensis AR1</name>
    <dbReference type="NCBI Taxonomy" id="1229908"/>
    <lineage>
        <taxon>Archaea</taxon>
        <taxon>Nitrososphaerota</taxon>
        <taxon>Nitrososphaeria</taxon>
        <taxon>Nitrosopumilales</taxon>
        <taxon>Nitrosopumilaceae</taxon>
        <taxon>Nitrosopumilus</taxon>
    </lineage>
</organism>
<evidence type="ECO:0000313" key="1">
    <source>
        <dbReference type="EMBL" id="AFS81127.1"/>
    </source>
</evidence>
<dbReference type="STRING" id="1229908.NKOR_06230"/>
<sequence length="111" mass="12035">MKPLLIAMSVAVLGLFGTAYAQPLDDIDTAVIEYDGSLASVQVTWNNDDAVSYYEVGCVSCVPNFSQNTSDNEIVLADITSLENGLAVLYVIAYHDDSDMVTVKQVMLNLH</sequence>
<reference evidence="1 2" key="1">
    <citation type="journal article" date="2012" name="J. Bacteriol.">
        <title>Draft Genome Sequence of an Ammonia-Oxidizing Archaeon, "Candidatus Nitrosopumilus koreensis" AR1, from Marine Sediment.</title>
        <authorList>
            <person name="Park S.J."/>
            <person name="Kim J.G."/>
            <person name="Jung M.Y."/>
            <person name="Kim S.J."/>
            <person name="Cha I.T."/>
            <person name="Kwon K."/>
            <person name="Lee J.H."/>
            <person name="Rhee S.K."/>
        </authorList>
    </citation>
    <scope>NUCLEOTIDE SEQUENCE [LARGE SCALE GENOMIC DNA]</scope>
    <source>
        <strain evidence="1 2">AR1</strain>
    </source>
</reference>
<dbReference type="PATRIC" id="fig|1229908.8.peg.1361"/>
<dbReference type="GeneID" id="13725279"/>
<name>K0B7I1_9ARCH</name>